<comment type="caution">
    <text evidence="2">The sequence shown here is derived from an EMBL/GenBank/DDBJ whole genome shotgun (WGS) entry which is preliminary data.</text>
</comment>
<dbReference type="SUPFAM" id="SSF103247">
    <property type="entry name" value="TT1751-like"/>
    <property type="match status" value="1"/>
</dbReference>
<dbReference type="InterPro" id="IPR016796">
    <property type="entry name" value="UCP021774"/>
</dbReference>
<dbReference type="EMBL" id="QUNF01000031">
    <property type="protein sequence ID" value="REG79477.1"/>
    <property type="molecule type" value="Genomic_DNA"/>
</dbReference>
<organism evidence="2 3">
    <name type="scientific">Algoriphagus antarcticus</name>
    <dbReference type="NCBI Taxonomy" id="238540"/>
    <lineage>
        <taxon>Bacteria</taxon>
        <taxon>Pseudomonadati</taxon>
        <taxon>Bacteroidota</taxon>
        <taxon>Cytophagia</taxon>
        <taxon>Cytophagales</taxon>
        <taxon>Cyclobacteriaceae</taxon>
        <taxon>Algoriphagus</taxon>
    </lineage>
</organism>
<accession>A0A3E0DA66</accession>
<dbReference type="Gene3D" id="3.30.310.70">
    <property type="entry name" value="TT1751-like domain"/>
    <property type="match status" value="1"/>
</dbReference>
<evidence type="ECO:0000313" key="2">
    <source>
        <dbReference type="EMBL" id="REG79477.1"/>
    </source>
</evidence>
<dbReference type="CDD" id="cd14797">
    <property type="entry name" value="DUF302"/>
    <property type="match status" value="1"/>
</dbReference>
<proteinExistence type="predicted"/>
<dbReference type="AlphaFoldDB" id="A0A3E0DA66"/>
<sequence>MEYYISKTIPGSLDSAIQKVSDVLKAEGFDSLTEIGLKATLKKKLDVYFYNYKILGACNPPFAYEALLAEDKIDTIWPCSVTVQE</sequence>
<name>A0A3E0DA66_9BACT</name>
<dbReference type="Pfam" id="PF03625">
    <property type="entry name" value="DUF302"/>
    <property type="match status" value="1"/>
</dbReference>
<dbReference type="InterPro" id="IPR035923">
    <property type="entry name" value="TT1751-like_sf"/>
</dbReference>
<dbReference type="Proteomes" id="UP000256405">
    <property type="component" value="Unassembled WGS sequence"/>
</dbReference>
<protein>
    <submittedName>
        <fullName evidence="2">Uncharacterized protein DUF302</fullName>
    </submittedName>
</protein>
<dbReference type="RefSeq" id="WP_240510842.1">
    <property type="nucleotide sequence ID" value="NZ_MSSW01000009.1"/>
</dbReference>
<dbReference type="PANTHER" id="PTHR38342">
    <property type="entry name" value="SLR5037 PROTEIN"/>
    <property type="match status" value="1"/>
</dbReference>
<dbReference type="InterPro" id="IPR005180">
    <property type="entry name" value="DUF302"/>
</dbReference>
<reference evidence="2 3" key="1">
    <citation type="submission" date="2018-08" db="EMBL/GenBank/DDBJ databases">
        <title>Genomic Encyclopedia of Archaeal and Bacterial Type Strains, Phase II (KMG-II): from individual species to whole genera.</title>
        <authorList>
            <person name="Goeker M."/>
        </authorList>
    </citation>
    <scope>NUCLEOTIDE SEQUENCE [LARGE SCALE GENOMIC DNA]</scope>
    <source>
        <strain evidence="2 3">DSM 15986</strain>
    </source>
</reference>
<evidence type="ECO:0000313" key="3">
    <source>
        <dbReference type="Proteomes" id="UP000256405"/>
    </source>
</evidence>
<dbReference type="PANTHER" id="PTHR38342:SF1">
    <property type="entry name" value="SLR5037 PROTEIN"/>
    <property type="match status" value="1"/>
</dbReference>
<gene>
    <name evidence="2" type="ORF">C8N25_13125</name>
</gene>
<feature type="domain" description="DUF302" evidence="1">
    <location>
        <begin position="37"/>
        <end position="85"/>
    </location>
</feature>
<dbReference type="PIRSF" id="PIRSF021774">
    <property type="entry name" value="UCP021774"/>
    <property type="match status" value="1"/>
</dbReference>
<evidence type="ECO:0000259" key="1">
    <source>
        <dbReference type="Pfam" id="PF03625"/>
    </source>
</evidence>
<keyword evidence="3" id="KW-1185">Reference proteome</keyword>